<name>A0A0D2MMX8_9CHLO</name>
<feature type="region of interest" description="Disordered" evidence="1">
    <location>
        <begin position="102"/>
        <end position="144"/>
    </location>
</feature>
<feature type="compositionally biased region" description="Low complexity" evidence="1">
    <location>
        <begin position="103"/>
        <end position="132"/>
    </location>
</feature>
<dbReference type="KEGG" id="mng:MNEG_11861"/>
<dbReference type="RefSeq" id="XP_013895120.1">
    <property type="nucleotide sequence ID" value="XM_014039666.1"/>
</dbReference>
<protein>
    <submittedName>
        <fullName evidence="2">Uncharacterized protein</fullName>
    </submittedName>
</protein>
<reference evidence="2 3" key="1">
    <citation type="journal article" date="2013" name="BMC Genomics">
        <title>Reconstruction of the lipid metabolism for the microalga Monoraphidium neglectum from its genome sequence reveals characteristics suitable for biofuel production.</title>
        <authorList>
            <person name="Bogen C."/>
            <person name="Al-Dilaimi A."/>
            <person name="Albersmeier A."/>
            <person name="Wichmann J."/>
            <person name="Grundmann M."/>
            <person name="Rupp O."/>
            <person name="Lauersen K.J."/>
            <person name="Blifernez-Klassen O."/>
            <person name="Kalinowski J."/>
            <person name="Goesmann A."/>
            <person name="Mussgnug J.H."/>
            <person name="Kruse O."/>
        </authorList>
    </citation>
    <scope>NUCLEOTIDE SEQUENCE [LARGE SCALE GENOMIC DNA]</scope>
    <source>
        <strain evidence="2 3">SAG 48.87</strain>
    </source>
</reference>
<sequence length="336" mass="34833">MRRVCDALPAVLGWAAGADTPAAAAAAPEASSLAPFDATILLWSLSHSPAQPTHTGGGRDEAPGSRRRLAWGLAAAALRRQQELGAADVATLAWSLAKALGSPQAPQQHLHQQQHPQQQQQEQQQQQQQQQQQRRRPEASTPEEAAVLQALQEAIQLRRGAFSRPQILLLARAAPRLGLWRPQLWTHLAHGAAANAACFDPGDLPRAAAAFAPAARRLAPGPPRAAERDAPSDAETAARALRQVYRDLGRAALCRLPELRPAAAAALAAAFAGAGQPHDALADVLAGAAADGVAAGGAQGWGELGTGRLRAFAGDVAAMGASAAARERLASVVGVV</sequence>
<dbReference type="EMBL" id="KK103160">
    <property type="protein sequence ID" value="KIY96100.1"/>
    <property type="molecule type" value="Genomic_DNA"/>
</dbReference>
<keyword evidence="3" id="KW-1185">Reference proteome</keyword>
<evidence type="ECO:0000313" key="3">
    <source>
        <dbReference type="Proteomes" id="UP000054498"/>
    </source>
</evidence>
<organism evidence="2 3">
    <name type="scientific">Monoraphidium neglectum</name>
    <dbReference type="NCBI Taxonomy" id="145388"/>
    <lineage>
        <taxon>Eukaryota</taxon>
        <taxon>Viridiplantae</taxon>
        <taxon>Chlorophyta</taxon>
        <taxon>core chlorophytes</taxon>
        <taxon>Chlorophyceae</taxon>
        <taxon>CS clade</taxon>
        <taxon>Sphaeropleales</taxon>
        <taxon>Selenastraceae</taxon>
        <taxon>Monoraphidium</taxon>
    </lineage>
</organism>
<dbReference type="Proteomes" id="UP000054498">
    <property type="component" value="Unassembled WGS sequence"/>
</dbReference>
<gene>
    <name evidence="2" type="ORF">MNEG_11861</name>
</gene>
<proteinExistence type="predicted"/>
<evidence type="ECO:0000256" key="1">
    <source>
        <dbReference type="SAM" id="MobiDB-lite"/>
    </source>
</evidence>
<evidence type="ECO:0000313" key="2">
    <source>
        <dbReference type="EMBL" id="KIY96100.1"/>
    </source>
</evidence>
<dbReference type="AlphaFoldDB" id="A0A0D2MMX8"/>
<accession>A0A0D2MMX8</accession>
<dbReference type="GeneID" id="25729166"/>